<dbReference type="InterPro" id="IPR039776">
    <property type="entry name" value="Pds5"/>
</dbReference>
<organism evidence="7 8">
    <name type="scientific">Elliptochloris bilobata</name>
    <dbReference type="NCBI Taxonomy" id="381761"/>
    <lineage>
        <taxon>Eukaryota</taxon>
        <taxon>Viridiplantae</taxon>
        <taxon>Chlorophyta</taxon>
        <taxon>core chlorophytes</taxon>
        <taxon>Trebouxiophyceae</taxon>
        <taxon>Trebouxiophyceae incertae sedis</taxon>
        <taxon>Elliptochloris clade</taxon>
        <taxon>Elliptochloris</taxon>
    </lineage>
</organism>
<dbReference type="Gene3D" id="1.25.10.10">
    <property type="entry name" value="Leucine-rich Repeat Variant"/>
    <property type="match status" value="2"/>
</dbReference>
<proteinExistence type="predicted"/>
<keyword evidence="2" id="KW-0132">Cell division</keyword>
<evidence type="ECO:0000256" key="4">
    <source>
        <dbReference type="ARBA" id="ARBA00023242"/>
    </source>
</evidence>
<gene>
    <name evidence="7" type="ORF">WJX81_007677</name>
</gene>
<feature type="compositionally biased region" description="Basic residues" evidence="6">
    <location>
        <begin position="1194"/>
        <end position="1207"/>
    </location>
</feature>
<keyword evidence="8" id="KW-1185">Reference proteome</keyword>
<feature type="compositionally biased region" description="Acidic residues" evidence="6">
    <location>
        <begin position="1229"/>
        <end position="1249"/>
    </location>
</feature>
<dbReference type="SUPFAM" id="SSF48371">
    <property type="entry name" value="ARM repeat"/>
    <property type="match status" value="2"/>
</dbReference>
<evidence type="ECO:0000313" key="7">
    <source>
        <dbReference type="EMBL" id="KAK9820961.1"/>
    </source>
</evidence>
<dbReference type="GO" id="GO:0035825">
    <property type="term" value="P:homologous recombination"/>
    <property type="evidence" value="ECO:0007669"/>
    <property type="project" value="UniProtKB-ARBA"/>
</dbReference>
<dbReference type="InterPro" id="IPR011989">
    <property type="entry name" value="ARM-like"/>
</dbReference>
<sequence length="1443" mass="150895">MGGTTYEFQDSDTEARVRSLGKKLLQTAKQQEIKKDVLLKLLRQASEHLEKVPQKPSKELDDIVSALGQKSVLSHKDKDVKLYVASCLVHVLRVYVPESPYTTAQLQDIFGLLLWVFRKLENASAPSFQRYVSILDTVSQTRCGVLALDFDGDDYTCDLFSVLLDVANEENLPTIEEPTLQLLGALLEESDEVPQRLLDIILGCLLAPKKDDSPFAYKLAQALIHRNEARLQPSLQRFLTAVMDGQPTESELHEDYHHLIYQVYRICPHALLPVLPHLENELQADEDAKRVAAVGLVGRLFSVPGSDMDAQYASLFSEFVRRFRDLKVEVRQKVLGLSAALLQSCSSADSRAQVLDALVDRLSDPEERVRVSAVAAICEAAAADLQVVTLEALEAVSERLRDVKRSVRREAATRLAAVFRAYCTRSHDGALVGSEEEAVLWVPGRLLLEASKSAELAHFLTESVLRGGLLPARLPPAAAARQWGAIYMAAEPQERAAVAAMLNVRAGLQALVAAFLAARAGRSAEPLAAQQRLNALARRLAAAFGPEAARAEAELLKLAELRDNHIFKGLAALAAPGVSLEDAAKTAKDVVQRVGSRGAIADVTRALCAKLAPTLLAPATAAALVDAALAAAREDGGPDFVRAALGLLADAAAAAPSLFSGLLGPVKELLHADEVELSAPGVKADLTLAATRVLAAAGAAMRAAAPEGFAAAAEELQADLLQLCRQGPPKAGKAAVRALVGLRGAEAAKVALAPLCMQLARGLAKPGATANPALPAALQALSSVGRLLPSVFAPHAEAVCAFVTQRLLVADDLAGCAAGSSRAGRDWDHFSAGIVAKTAAVKALARALVPDGPAAMRPAELPAATLRAVNALVPELASLLEVGSDDREETERLGTCGMADVGAVRLAAGAAMLRLARCHDARIPPLTFCVLALTMQDPQLEVRAAFGGRARRTVSVLLKAGAPQRAAKYAALLPLAAADPSADHRTAAYLALCEYVKKRRVAAAAAAASSSAAAGSGGTMLHELPDYLLPFLLQVMAHHPDFPAEEEVEEAGAQEAFAPFQKMLQFALEPLLQAGSSLPVPESPEAVLPVVAKVLRTLKHTEDATPEPATAQLHVLCDMALALAQALVAKHAPDTPPPGKVPGVVPLPTAFYRQAPNPVRLRDGSHLPPGLETELVELWPGHATPPRLGGRGRPAGRSKPRSKRSRRPVAAAEAGRPHKAARPAKQHEGEDEEDEASSEEGEEEEEEEEHAGAAAGGAAGGRTEEPSGAGPAEGGVVDAPGGTAARKRPSEAAAGAAPKRAKKSAVPDVPPAPTAASEPASSPRDQRAAARVQQRKVAAPAEASPAASPTTGHGKSLLADDDEDTETGGGGGASEPAAKGGGGGDAAASKLLTPSLRAYTPTETDASPSQGTRARAAAAKHAAPAKRGGGGTSKASKRARQAD</sequence>
<dbReference type="Pfam" id="PF20168">
    <property type="entry name" value="PDS5"/>
    <property type="match status" value="1"/>
</dbReference>
<feature type="compositionally biased region" description="Low complexity" evidence="6">
    <location>
        <begin position="1411"/>
        <end position="1426"/>
    </location>
</feature>
<dbReference type="CDD" id="cd19953">
    <property type="entry name" value="PDS5"/>
    <property type="match status" value="1"/>
</dbReference>
<accession>A0AAW1QHS1</accession>
<feature type="compositionally biased region" description="Polar residues" evidence="6">
    <location>
        <begin position="1401"/>
        <end position="1410"/>
    </location>
</feature>
<evidence type="ECO:0000256" key="5">
    <source>
        <dbReference type="ARBA" id="ARBA00023306"/>
    </source>
</evidence>
<feature type="region of interest" description="Disordered" evidence="6">
    <location>
        <begin position="1181"/>
        <end position="1443"/>
    </location>
</feature>
<protein>
    <recommendedName>
        <fullName evidence="9">Sister chromatid cohesion protein</fullName>
    </recommendedName>
</protein>
<dbReference type="PANTHER" id="PTHR12663">
    <property type="entry name" value="ANDROGEN INDUCED INHIBITOR OF PROLIFERATION AS3 / PDS5-RELATED"/>
    <property type="match status" value="1"/>
</dbReference>
<feature type="compositionally biased region" description="Low complexity" evidence="6">
    <location>
        <begin position="1314"/>
        <end position="1349"/>
    </location>
</feature>
<dbReference type="GO" id="GO:0051301">
    <property type="term" value="P:cell division"/>
    <property type="evidence" value="ECO:0007669"/>
    <property type="project" value="UniProtKB-KW"/>
</dbReference>
<reference evidence="7 8" key="1">
    <citation type="journal article" date="2024" name="Nat. Commun.">
        <title>Phylogenomics reveals the evolutionary origins of lichenization in chlorophyte algae.</title>
        <authorList>
            <person name="Puginier C."/>
            <person name="Libourel C."/>
            <person name="Otte J."/>
            <person name="Skaloud P."/>
            <person name="Haon M."/>
            <person name="Grisel S."/>
            <person name="Petersen M."/>
            <person name="Berrin J.G."/>
            <person name="Delaux P.M."/>
            <person name="Dal Grande F."/>
            <person name="Keller J."/>
        </authorList>
    </citation>
    <scope>NUCLEOTIDE SEQUENCE [LARGE SCALE GENOMIC DNA]</scope>
    <source>
        <strain evidence="7 8">SAG 245.80</strain>
    </source>
</reference>
<keyword evidence="3" id="KW-0498">Mitosis</keyword>
<feature type="compositionally biased region" description="Gly residues" evidence="6">
    <location>
        <begin position="1367"/>
        <end position="1385"/>
    </location>
</feature>
<dbReference type="EMBL" id="JALJOU010000111">
    <property type="protein sequence ID" value="KAK9820961.1"/>
    <property type="molecule type" value="Genomic_DNA"/>
</dbReference>
<evidence type="ECO:0000313" key="8">
    <source>
        <dbReference type="Proteomes" id="UP001445335"/>
    </source>
</evidence>
<comment type="caution">
    <text evidence="7">The sequence shown here is derived from an EMBL/GenBank/DDBJ whole genome shotgun (WGS) entry which is preliminary data.</text>
</comment>
<evidence type="ECO:0000256" key="2">
    <source>
        <dbReference type="ARBA" id="ARBA00022618"/>
    </source>
</evidence>
<dbReference type="InterPro" id="IPR016024">
    <property type="entry name" value="ARM-type_fold"/>
</dbReference>
<dbReference type="GO" id="GO:0007064">
    <property type="term" value="P:mitotic sister chromatid cohesion"/>
    <property type="evidence" value="ECO:0007669"/>
    <property type="project" value="InterPro"/>
</dbReference>
<evidence type="ECO:0000256" key="3">
    <source>
        <dbReference type="ARBA" id="ARBA00022776"/>
    </source>
</evidence>
<name>A0AAW1QHS1_9CHLO</name>
<dbReference type="GO" id="GO:0000785">
    <property type="term" value="C:chromatin"/>
    <property type="evidence" value="ECO:0007669"/>
    <property type="project" value="TreeGrafter"/>
</dbReference>
<comment type="subcellular location">
    <subcellularLocation>
        <location evidence="1">Nucleus</location>
    </subcellularLocation>
</comment>
<dbReference type="Proteomes" id="UP001445335">
    <property type="component" value="Unassembled WGS sequence"/>
</dbReference>
<dbReference type="GO" id="GO:0005634">
    <property type="term" value="C:nucleus"/>
    <property type="evidence" value="ECO:0007669"/>
    <property type="project" value="UniProtKB-SubCell"/>
</dbReference>
<evidence type="ECO:0000256" key="6">
    <source>
        <dbReference type="SAM" id="MobiDB-lite"/>
    </source>
</evidence>
<dbReference type="PANTHER" id="PTHR12663:SF0">
    <property type="entry name" value="PRECOCIOUS DISSOCIATION OF SISTERS 5, ISOFORM A"/>
    <property type="match status" value="1"/>
</dbReference>
<keyword evidence="4" id="KW-0539">Nucleus</keyword>
<evidence type="ECO:0008006" key="9">
    <source>
        <dbReference type="Google" id="ProtNLM"/>
    </source>
</evidence>
<keyword evidence="5" id="KW-0131">Cell cycle</keyword>
<dbReference type="GO" id="GO:0006281">
    <property type="term" value="P:DNA repair"/>
    <property type="evidence" value="ECO:0007669"/>
    <property type="project" value="TreeGrafter"/>
</dbReference>
<evidence type="ECO:0000256" key="1">
    <source>
        <dbReference type="ARBA" id="ARBA00004123"/>
    </source>
</evidence>